<feature type="transmembrane region" description="Helical" evidence="1">
    <location>
        <begin position="21"/>
        <end position="39"/>
    </location>
</feature>
<protein>
    <submittedName>
        <fullName evidence="2">Uncharacterized protein</fullName>
    </submittedName>
</protein>
<dbReference type="AlphaFoldDB" id="A0A1G7MI69"/>
<accession>A0A1G7MI69</accession>
<reference evidence="3" key="1">
    <citation type="submission" date="2016-10" db="EMBL/GenBank/DDBJ databases">
        <authorList>
            <person name="Varghese N."/>
            <person name="Submissions S."/>
        </authorList>
    </citation>
    <scope>NUCLEOTIDE SEQUENCE [LARGE SCALE GENOMIC DNA]</scope>
    <source>
        <strain evidence="3">DSM 23256</strain>
    </source>
</reference>
<keyword evidence="1" id="KW-0812">Transmembrane</keyword>
<proteinExistence type="predicted"/>
<keyword evidence="1" id="KW-0472">Membrane</keyword>
<keyword evidence="1" id="KW-1133">Transmembrane helix</keyword>
<dbReference type="EMBL" id="FNBU01000017">
    <property type="protein sequence ID" value="SDF61411.1"/>
    <property type="molecule type" value="Genomic_DNA"/>
</dbReference>
<dbReference type="RefSeq" id="WP_093690780.1">
    <property type="nucleotide sequence ID" value="NZ_FNBU01000017.1"/>
</dbReference>
<sequence length="187" mass="20839">MELFYTYIFHDRSGKKSIFKIFVSVVVMVMVGTALQTGFQIAPSAPNAGLGAIHSGVGNFHILNFGAGNLNLLPIPPGGGRGGNKPVQAGDRIETPVQNGQQTIIEVEATVTVDTDKVKFRPMLVDPDQPREAKEYEYPDMPGLKWKNPQKIAEERQEWLQKIAAERDRQQAELRQQQGQYVLPQPR</sequence>
<keyword evidence="3" id="KW-1185">Reference proteome</keyword>
<organism evidence="2 3">
    <name type="scientific">Sporolituus thermophilus DSM 23256</name>
    <dbReference type="NCBI Taxonomy" id="1123285"/>
    <lineage>
        <taxon>Bacteria</taxon>
        <taxon>Bacillati</taxon>
        <taxon>Bacillota</taxon>
        <taxon>Negativicutes</taxon>
        <taxon>Selenomonadales</taxon>
        <taxon>Sporomusaceae</taxon>
        <taxon>Sporolituus</taxon>
    </lineage>
</organism>
<dbReference type="Proteomes" id="UP000243333">
    <property type="component" value="Unassembled WGS sequence"/>
</dbReference>
<dbReference type="STRING" id="1123285.SAMN05660235_02176"/>
<gene>
    <name evidence="2" type="ORF">SAMN05660235_02176</name>
</gene>
<evidence type="ECO:0000256" key="1">
    <source>
        <dbReference type="SAM" id="Phobius"/>
    </source>
</evidence>
<evidence type="ECO:0000313" key="2">
    <source>
        <dbReference type="EMBL" id="SDF61411.1"/>
    </source>
</evidence>
<name>A0A1G7MI69_9FIRM</name>
<evidence type="ECO:0000313" key="3">
    <source>
        <dbReference type="Proteomes" id="UP000243333"/>
    </source>
</evidence>